<dbReference type="EMBL" id="CAAKMV010000009">
    <property type="protein sequence ID" value="VIO51722.1"/>
    <property type="molecule type" value="Genomic_DNA"/>
</dbReference>
<accession>A0A4E9DHF4</accession>
<organism evidence="1">
    <name type="scientific">Gibberella zeae</name>
    <name type="common">Wheat head blight fungus</name>
    <name type="synonym">Fusarium graminearum</name>
    <dbReference type="NCBI Taxonomy" id="5518"/>
    <lineage>
        <taxon>Eukaryota</taxon>
        <taxon>Fungi</taxon>
        <taxon>Dikarya</taxon>
        <taxon>Ascomycota</taxon>
        <taxon>Pezizomycotina</taxon>
        <taxon>Sordariomycetes</taxon>
        <taxon>Hypocreomycetidae</taxon>
        <taxon>Hypocreales</taxon>
        <taxon>Nectriaceae</taxon>
        <taxon>Fusarium</taxon>
    </lineage>
</organism>
<protein>
    <submittedName>
        <fullName evidence="1">Uncharacterized protein</fullName>
    </submittedName>
</protein>
<proteinExistence type="predicted"/>
<reference evidence="1" key="1">
    <citation type="submission" date="2019-04" db="EMBL/GenBank/DDBJ databases">
        <authorList>
            <person name="Melise S."/>
            <person name="Noan J."/>
            <person name="Okalmin O."/>
        </authorList>
    </citation>
    <scope>NUCLEOTIDE SEQUENCE</scope>
    <source>
        <strain evidence="1">FN9</strain>
    </source>
</reference>
<evidence type="ECO:0000313" key="1">
    <source>
        <dbReference type="EMBL" id="VIO51722.1"/>
    </source>
</evidence>
<name>A0A4E9DHF4_GIBZA</name>
<sequence>MGMIPWTLTSREGLSPSWAIRMKMGFLHVERSLLDMPSGGLRFSTILLAKVHFVPANSGNDRHSRLPTWNSATGVCLGGSVVVQYELLEKTGNRTVVGEAVECDDIAGASGVELIGFTLEWLVDAPRTFDEGIRMDHVFNVCHPQDGSSFRDMDIRGAEGWAGMLMYMKNVIRQTRGASINPMFIKRRPNAYWEPRSSLVSSTKVGVDILR</sequence>
<dbReference type="AlphaFoldDB" id="A0A4E9DHF4"/>
<gene>
    <name evidence="1" type="ORF">FUG_LOCUS455</name>
</gene>